<dbReference type="Pfam" id="PF00765">
    <property type="entry name" value="Autoind_synth"/>
    <property type="match status" value="1"/>
</dbReference>
<comment type="similarity">
    <text evidence="5 6">Belongs to the autoinducer synthase family.</text>
</comment>
<proteinExistence type="inferred from homology"/>
<dbReference type="InterPro" id="IPR001690">
    <property type="entry name" value="Autoind_synthase"/>
</dbReference>
<organism evidence="7 8">
    <name type="scientific">Sphingomonas spermidinifaciens</name>
    <dbReference type="NCBI Taxonomy" id="1141889"/>
    <lineage>
        <taxon>Bacteria</taxon>
        <taxon>Pseudomonadati</taxon>
        <taxon>Pseudomonadota</taxon>
        <taxon>Alphaproteobacteria</taxon>
        <taxon>Sphingomonadales</taxon>
        <taxon>Sphingomonadaceae</taxon>
        <taxon>Sphingomonas</taxon>
    </lineage>
</organism>
<keyword evidence="8" id="KW-1185">Reference proteome</keyword>
<accession>A0A2A4B3E9</accession>
<dbReference type="GO" id="GO:0061579">
    <property type="term" value="F:N-acyl homoserine lactone synthase activity"/>
    <property type="evidence" value="ECO:0007669"/>
    <property type="project" value="UniProtKB-UniRule"/>
</dbReference>
<dbReference type="Proteomes" id="UP000218366">
    <property type="component" value="Unassembled WGS sequence"/>
</dbReference>
<keyword evidence="3 6" id="KW-0949">S-adenosyl-L-methionine</keyword>
<evidence type="ECO:0000256" key="1">
    <source>
        <dbReference type="ARBA" id="ARBA00022654"/>
    </source>
</evidence>
<dbReference type="OrthoDB" id="6169313at2"/>
<keyword evidence="2 6" id="KW-0808">Transferase</keyword>
<evidence type="ECO:0000313" key="8">
    <source>
        <dbReference type="Proteomes" id="UP000218366"/>
    </source>
</evidence>
<dbReference type="PANTHER" id="PTHR39322">
    <property type="entry name" value="ACYL-HOMOSERINE-LACTONE SYNTHASE"/>
    <property type="match status" value="1"/>
</dbReference>
<dbReference type="GO" id="GO:0009372">
    <property type="term" value="P:quorum sensing"/>
    <property type="evidence" value="ECO:0007669"/>
    <property type="project" value="UniProtKB-UniRule"/>
</dbReference>
<dbReference type="SUPFAM" id="SSF55729">
    <property type="entry name" value="Acyl-CoA N-acyltransferases (Nat)"/>
    <property type="match status" value="1"/>
</dbReference>
<evidence type="ECO:0000256" key="4">
    <source>
        <dbReference type="ARBA" id="ARBA00022929"/>
    </source>
</evidence>
<evidence type="ECO:0000256" key="2">
    <source>
        <dbReference type="ARBA" id="ARBA00022679"/>
    </source>
</evidence>
<sequence>MVLLVDSTVDSVTDTVFRGMFAARKSVFIDLLKWDLPVLDGRYEVDQFDDAHARYLILTNADHAHLASARLLPTTRPHILDTLFPALCERAVPRGPRVWEISRFCLGRQLRAAERRQVRNQLVSAIAAHALQAEIEIYTGVAEIAWLEQILSFGWQCRPLGEPLPNQGAILGALEITITPNTPADLTAGGVWFPIVPTNCRRAAPPTAEAPR</sequence>
<evidence type="ECO:0000256" key="5">
    <source>
        <dbReference type="PROSITE-ProRule" id="PRU00533"/>
    </source>
</evidence>
<gene>
    <name evidence="7" type="ORF">COC42_12460</name>
</gene>
<dbReference type="RefSeq" id="WP_096343637.1">
    <property type="nucleotide sequence ID" value="NZ_NWMW01000002.1"/>
</dbReference>
<dbReference type="AlphaFoldDB" id="A0A2A4B3E9"/>
<reference evidence="7 8" key="1">
    <citation type="submission" date="2017-09" db="EMBL/GenBank/DDBJ databases">
        <title>Sphingomonas spermidinifaciens 9NM-10, whole genome shotgun sequence.</title>
        <authorList>
            <person name="Feng G."/>
            <person name="Zhu H."/>
        </authorList>
    </citation>
    <scope>NUCLEOTIDE SEQUENCE [LARGE SCALE GENOMIC DNA]</scope>
    <source>
        <strain evidence="7 8">9NM-10</strain>
    </source>
</reference>
<dbReference type="InterPro" id="IPR016181">
    <property type="entry name" value="Acyl_CoA_acyltransferase"/>
</dbReference>
<name>A0A2A4B3E9_9SPHN</name>
<protein>
    <recommendedName>
        <fullName evidence="6">Acyl-homoserine-lactone synthase</fullName>
        <ecNumber evidence="6">2.3.1.184</ecNumber>
    </recommendedName>
    <alternativeName>
        <fullName evidence="6">Autoinducer synthesis protein</fullName>
    </alternativeName>
</protein>
<evidence type="ECO:0000256" key="3">
    <source>
        <dbReference type="ARBA" id="ARBA00022691"/>
    </source>
</evidence>
<dbReference type="PANTHER" id="PTHR39322:SF1">
    <property type="entry name" value="ISOVALERYL-HOMOSERINE LACTONE SYNTHASE"/>
    <property type="match status" value="1"/>
</dbReference>
<keyword evidence="1 5" id="KW-0673">Quorum sensing</keyword>
<keyword evidence="4 5" id="KW-0071">Autoinducer synthesis</keyword>
<dbReference type="EMBL" id="NWMW01000002">
    <property type="protein sequence ID" value="PCD02258.1"/>
    <property type="molecule type" value="Genomic_DNA"/>
</dbReference>
<evidence type="ECO:0000256" key="6">
    <source>
        <dbReference type="RuleBase" id="RU361135"/>
    </source>
</evidence>
<evidence type="ECO:0000313" key="7">
    <source>
        <dbReference type="EMBL" id="PCD02258.1"/>
    </source>
</evidence>
<comment type="caution">
    <text evidence="7">The sequence shown here is derived from an EMBL/GenBank/DDBJ whole genome shotgun (WGS) entry which is preliminary data.</text>
</comment>
<comment type="catalytic activity">
    <reaction evidence="6">
        <text>a fatty acyl-[ACP] + S-adenosyl-L-methionine = an N-acyl-L-homoserine lactone + S-methyl-5'-thioadenosine + holo-[ACP] + H(+)</text>
        <dbReference type="Rhea" id="RHEA:10096"/>
        <dbReference type="Rhea" id="RHEA-COMP:9685"/>
        <dbReference type="Rhea" id="RHEA-COMP:14125"/>
        <dbReference type="ChEBI" id="CHEBI:15378"/>
        <dbReference type="ChEBI" id="CHEBI:17509"/>
        <dbReference type="ChEBI" id="CHEBI:55474"/>
        <dbReference type="ChEBI" id="CHEBI:59789"/>
        <dbReference type="ChEBI" id="CHEBI:64479"/>
        <dbReference type="ChEBI" id="CHEBI:138651"/>
        <dbReference type="EC" id="2.3.1.184"/>
    </reaction>
</comment>
<dbReference type="PROSITE" id="PS51187">
    <property type="entry name" value="AUTOINDUCER_SYNTH_2"/>
    <property type="match status" value="1"/>
</dbReference>
<dbReference type="Gene3D" id="3.40.630.30">
    <property type="match status" value="1"/>
</dbReference>
<dbReference type="EC" id="2.3.1.184" evidence="6"/>
<dbReference type="GO" id="GO:0007165">
    <property type="term" value="P:signal transduction"/>
    <property type="evidence" value="ECO:0007669"/>
    <property type="project" value="TreeGrafter"/>
</dbReference>
<dbReference type="PRINTS" id="PR01549">
    <property type="entry name" value="AUTOINDCRSYN"/>
</dbReference>